<reference evidence="3 4" key="1">
    <citation type="submission" date="2023-10" db="EMBL/GenBank/DDBJ databases">
        <title>Chromosome-scale genome assembly provides insights into flower coloration mechanisms of Canna indica.</title>
        <authorList>
            <person name="Li C."/>
        </authorList>
    </citation>
    <scope>NUCLEOTIDE SEQUENCE [LARGE SCALE GENOMIC DNA]</scope>
    <source>
        <tissue evidence="3">Flower</tissue>
    </source>
</reference>
<dbReference type="GO" id="GO:0009740">
    <property type="term" value="P:gibberellic acid mediated signaling pathway"/>
    <property type="evidence" value="ECO:0007669"/>
    <property type="project" value="TreeGrafter"/>
</dbReference>
<name>A0AAQ3JVL0_9LILI</name>
<comment type="pathway">
    <text evidence="1">Protein modification; protein ubiquitination.</text>
</comment>
<dbReference type="Pfam" id="PF12937">
    <property type="entry name" value="F-box-like"/>
    <property type="match status" value="1"/>
</dbReference>
<dbReference type="Gene3D" id="1.20.1280.50">
    <property type="match status" value="1"/>
</dbReference>
<dbReference type="SUPFAM" id="SSF81383">
    <property type="entry name" value="F-box domain"/>
    <property type="match status" value="1"/>
</dbReference>
<accession>A0AAQ3JVL0</accession>
<feature type="domain" description="F-box" evidence="2">
    <location>
        <begin position="16"/>
        <end position="56"/>
    </location>
</feature>
<dbReference type="SMART" id="SM00256">
    <property type="entry name" value="FBOX"/>
    <property type="match status" value="1"/>
</dbReference>
<evidence type="ECO:0000259" key="2">
    <source>
        <dbReference type="SMART" id="SM00256"/>
    </source>
</evidence>
<dbReference type="Proteomes" id="UP001327560">
    <property type="component" value="Chromosome 2"/>
</dbReference>
<dbReference type="GO" id="GO:0016567">
    <property type="term" value="P:protein ubiquitination"/>
    <property type="evidence" value="ECO:0007669"/>
    <property type="project" value="UniProtKB-UniRule"/>
</dbReference>
<evidence type="ECO:0000256" key="1">
    <source>
        <dbReference type="RuleBase" id="RU369085"/>
    </source>
</evidence>
<comment type="subunit">
    <text evidence="1">Component of the SCF-type E3 ligase complex.</text>
</comment>
<comment type="subcellular location">
    <subcellularLocation>
        <location evidence="1">Nucleus</location>
    </subcellularLocation>
</comment>
<dbReference type="GO" id="GO:0005634">
    <property type="term" value="C:nucleus"/>
    <property type="evidence" value="ECO:0007669"/>
    <property type="project" value="UniProtKB-SubCell"/>
</dbReference>
<evidence type="ECO:0000313" key="4">
    <source>
        <dbReference type="Proteomes" id="UP001327560"/>
    </source>
</evidence>
<dbReference type="GO" id="GO:0031146">
    <property type="term" value="P:SCF-dependent proteasomal ubiquitin-dependent protein catabolic process"/>
    <property type="evidence" value="ECO:0007669"/>
    <property type="project" value="UniProtKB-UniRule"/>
</dbReference>
<organism evidence="3 4">
    <name type="scientific">Canna indica</name>
    <name type="common">Indian-shot</name>
    <dbReference type="NCBI Taxonomy" id="4628"/>
    <lineage>
        <taxon>Eukaryota</taxon>
        <taxon>Viridiplantae</taxon>
        <taxon>Streptophyta</taxon>
        <taxon>Embryophyta</taxon>
        <taxon>Tracheophyta</taxon>
        <taxon>Spermatophyta</taxon>
        <taxon>Magnoliopsida</taxon>
        <taxon>Liliopsida</taxon>
        <taxon>Zingiberales</taxon>
        <taxon>Cannaceae</taxon>
        <taxon>Canna</taxon>
    </lineage>
</organism>
<dbReference type="AlphaFoldDB" id="A0AAQ3JVL0"/>
<dbReference type="PANTHER" id="PTHR12874">
    <property type="entry name" value="F-BOX ONLY PROTEIN 48-RELATED"/>
    <property type="match status" value="1"/>
</dbReference>
<dbReference type="GO" id="GO:0005737">
    <property type="term" value="C:cytoplasm"/>
    <property type="evidence" value="ECO:0007669"/>
    <property type="project" value="TreeGrafter"/>
</dbReference>
<keyword evidence="4" id="KW-1185">Reference proteome</keyword>
<evidence type="ECO:0000313" key="3">
    <source>
        <dbReference type="EMBL" id="WOK96178.1"/>
    </source>
</evidence>
<comment type="function">
    <text evidence="1">Acts as a component of a SCF E3 ubiquitin ligase complexes.</text>
</comment>
<dbReference type="InterPro" id="IPR001810">
    <property type="entry name" value="F-box_dom"/>
</dbReference>
<dbReference type="GO" id="GO:0019005">
    <property type="term" value="C:SCF ubiquitin ligase complex"/>
    <property type="evidence" value="ECO:0007669"/>
    <property type="project" value="UniProtKB-UniRule"/>
</dbReference>
<proteinExistence type="predicted"/>
<gene>
    <name evidence="3" type="ORF">Cni_G04885</name>
</gene>
<dbReference type="InterPro" id="IPR036047">
    <property type="entry name" value="F-box-like_dom_sf"/>
</dbReference>
<dbReference type="PANTHER" id="PTHR12874:SF16">
    <property type="entry name" value="OS01G0800800 PROTEIN"/>
    <property type="match status" value="1"/>
</dbReference>
<keyword evidence="1" id="KW-0539">Nucleus</keyword>
<keyword evidence="1" id="KW-0833">Ubl conjugation pathway</keyword>
<sequence>MPPSQRRITPLDQAAPPWEVVELLSQFLDPKTLAAASCVSKSWYAAFSSDHLWKPICHSAFPSSRHLTTSVSPRHLFLLLHTASRRRRRTPSPPILSLRRLLFMVDVFQRGAPVLSLAKAGEELVPLHDVFRFDVPVAGGGAVGSGEETRVVWTVATMECREAFVLMNCVGEFEGKSVGRDELWFSEKLPCSASCCCSASPTDVEAYRLEAQVFMELSDHGAGEGKRVAKVCFGMMNCRAWRYIKVEEGLLYLQSVLLPFMKE</sequence>
<dbReference type="EMBL" id="CP136891">
    <property type="protein sequence ID" value="WOK96178.1"/>
    <property type="molecule type" value="Genomic_DNA"/>
</dbReference>
<protein>
    <recommendedName>
        <fullName evidence="1">F-box protein</fullName>
    </recommendedName>
</protein>